<protein>
    <recommendedName>
        <fullName evidence="3">Helicase ATP-binding domain-containing protein</fullName>
    </recommendedName>
</protein>
<dbReference type="GO" id="GO:0016787">
    <property type="term" value="F:hydrolase activity"/>
    <property type="evidence" value="ECO:0007669"/>
    <property type="project" value="InterPro"/>
</dbReference>
<evidence type="ECO:0000313" key="4">
    <source>
        <dbReference type="EMBL" id="QHT21091.1"/>
    </source>
</evidence>
<dbReference type="InterPro" id="IPR014001">
    <property type="entry name" value="Helicase_ATP-bd"/>
</dbReference>
<dbReference type="EMBL" id="MN739685">
    <property type="protein sequence ID" value="QHT21091.1"/>
    <property type="molecule type" value="Genomic_DNA"/>
</dbReference>
<dbReference type="PROSITE" id="PS51192">
    <property type="entry name" value="HELICASE_ATP_BIND_1"/>
    <property type="match status" value="1"/>
</dbReference>
<feature type="coiled-coil region" evidence="1">
    <location>
        <begin position="936"/>
        <end position="1003"/>
    </location>
</feature>
<feature type="compositionally biased region" description="Polar residues" evidence="2">
    <location>
        <begin position="582"/>
        <end position="594"/>
    </location>
</feature>
<dbReference type="Pfam" id="PF04851">
    <property type="entry name" value="ResIII"/>
    <property type="match status" value="1"/>
</dbReference>
<proteinExistence type="predicted"/>
<dbReference type="InterPro" id="IPR006935">
    <property type="entry name" value="Helicase/UvrB_N"/>
</dbReference>
<feature type="region of interest" description="Disordered" evidence="2">
    <location>
        <begin position="572"/>
        <end position="594"/>
    </location>
</feature>
<organism evidence="4">
    <name type="scientific">viral metagenome</name>
    <dbReference type="NCBI Taxonomy" id="1070528"/>
    <lineage>
        <taxon>unclassified sequences</taxon>
        <taxon>metagenomes</taxon>
        <taxon>organismal metagenomes</taxon>
    </lineage>
</organism>
<dbReference type="AlphaFoldDB" id="A0A6C0DXI9"/>
<dbReference type="Gene3D" id="3.40.50.300">
    <property type="entry name" value="P-loop containing nucleotide triphosphate hydrolases"/>
    <property type="match status" value="2"/>
</dbReference>
<dbReference type="GO" id="GO:0005524">
    <property type="term" value="F:ATP binding"/>
    <property type="evidence" value="ECO:0007669"/>
    <property type="project" value="InterPro"/>
</dbReference>
<evidence type="ECO:0000259" key="3">
    <source>
        <dbReference type="PROSITE" id="PS51192"/>
    </source>
</evidence>
<feature type="domain" description="Helicase ATP-binding" evidence="3">
    <location>
        <begin position="658"/>
        <end position="851"/>
    </location>
</feature>
<evidence type="ECO:0000256" key="1">
    <source>
        <dbReference type="SAM" id="Coils"/>
    </source>
</evidence>
<evidence type="ECO:0000256" key="2">
    <source>
        <dbReference type="SAM" id="MobiDB-lite"/>
    </source>
</evidence>
<keyword evidence="1" id="KW-0175">Coiled coil</keyword>
<reference evidence="4" key="1">
    <citation type="journal article" date="2020" name="Nature">
        <title>Giant virus diversity and host interactions through global metagenomics.</title>
        <authorList>
            <person name="Schulz F."/>
            <person name="Roux S."/>
            <person name="Paez-Espino D."/>
            <person name="Jungbluth S."/>
            <person name="Walsh D.A."/>
            <person name="Denef V.J."/>
            <person name="McMahon K.D."/>
            <person name="Konstantinidis K.T."/>
            <person name="Eloe-Fadrosh E.A."/>
            <person name="Kyrpides N.C."/>
            <person name="Woyke T."/>
        </authorList>
    </citation>
    <scope>NUCLEOTIDE SEQUENCE</scope>
    <source>
        <strain evidence="4">GVMAG-M-3300023174-75</strain>
    </source>
</reference>
<dbReference type="GO" id="GO:0003677">
    <property type="term" value="F:DNA binding"/>
    <property type="evidence" value="ECO:0007669"/>
    <property type="project" value="InterPro"/>
</dbReference>
<accession>A0A6C0DXI9</accession>
<dbReference type="SUPFAM" id="SSF52540">
    <property type="entry name" value="P-loop containing nucleoside triphosphate hydrolases"/>
    <property type="match status" value="2"/>
</dbReference>
<name>A0A6C0DXI9_9ZZZZ</name>
<sequence length="1059" mass="122049">MSCKKLMCKHKLNDKSLTRKWLKKNHPDKGGKMPSDEFNTILECYKTNSFCESNPQANNANNANNAKDYSPLKVTKKNRANIFRCMRKTANFSKIANHHKFDKSIFDPSQYNRDMIDASPKMLQLLNTILELDKQDKKNHNKMFKHFIFSDVKDGGAGAKIIASGLIANGYNNVLNAKKVKGQIANKLYLNIQNSNYNNFGLLSSNSIYGTTFNEKLKKELLKIFNERPNNIHGKNIRIIILDSGFKEGIDLFDVKYVHIFEPSLTIADLKQTIGRATRTCGQKGLEFQEKIGWPLYVYNYYLTVPEEMSNTLYASKFMMENYIKKSNEQDEDILLFKNIEKYNDATMNYSEFDKAMNKLSQQLFSLAPLFAVDYELTKNLHGVPDLNAEFMENKLFLMGGGGAKLGGAKLGGAKLGGAKQNNETRFFKLDNIKCLGKCGKRPTYDIPVSINFMRDVYKKYNHPKNLLKINASNNRAFFCEYMKLNTNDFCNQLNLEWSLRYTKIPSIIEDGKNINTIKKQLANLELVVDDNDTNEKDAIIEVNKQNYPILLYQGVKNSSILSLSPRKTQTPSEILSKRLSESPTPSPRLSQSSKSLQMEFLKKLDFINMRDYIKNTYSHSDFNWEKMIIKNNCVTKENTNSANVTLNPTQKFISHYFNPSSPYKGLLLWHSVGTGKTCSGIATASSSFDKEGYCILWVTRTTLKSDVWKNMFDQVCHMVLLEEIKQGLIIPDDINKRKKLISQNWLDPMSYKQFSNLLDKKNKIYEILLQRNGKADILRKTLIIIDEAHKLYGGDLKASERPNTKIMEQLISNSYKVSKNESCKLLLMTATPFTNSPLELFSLTNLFMTHESEKITTNKEEFKAQFMNANNILSENGVKIIANKLSGYISYLNREKDPTQFAQPIMINVPILMKSIETESLRDAIYLDSKYSDVLKEVEELINSLKLKIKVMKEEYSQEKQTYTKTKTDLSKEEATKFNNRLKTLLEKIKELQEELVNHKITQHEEKVKVKELKEKVKIVKNSLIQEYILYTKCQHLRYKNNKNNKTQKRTNNLLLKN</sequence>
<dbReference type="InterPro" id="IPR027417">
    <property type="entry name" value="P-loop_NTPase"/>
</dbReference>
<dbReference type="CDD" id="cd18785">
    <property type="entry name" value="SF2_C"/>
    <property type="match status" value="1"/>
</dbReference>